<keyword evidence="2" id="KW-1185">Reference proteome</keyword>
<name>A0ABQ0DTI1_9EUKA</name>
<dbReference type="EMBL" id="BAAFRS010000276">
    <property type="protein sequence ID" value="GAB1226161.1"/>
    <property type="molecule type" value="Genomic_DNA"/>
</dbReference>
<protein>
    <submittedName>
        <fullName evidence="1">Uncharacterized protein</fullName>
    </submittedName>
</protein>
<evidence type="ECO:0000313" key="2">
    <source>
        <dbReference type="Proteomes" id="UP001628156"/>
    </source>
</evidence>
<accession>A0ABQ0DTI1</accession>
<evidence type="ECO:0000313" key="1">
    <source>
        <dbReference type="EMBL" id="GAB1226161.1"/>
    </source>
</evidence>
<reference evidence="1 2" key="1">
    <citation type="journal article" date="2019" name="PLoS Negl. Trop. Dis.">
        <title>Whole genome sequencing of Entamoeba nuttalli reveals mammalian host-related molecular signatures and a novel octapeptide-repeat surface protein.</title>
        <authorList>
            <person name="Tanaka M."/>
            <person name="Makiuchi T."/>
            <person name="Komiyama T."/>
            <person name="Shiina T."/>
            <person name="Osaki K."/>
            <person name="Tachibana H."/>
        </authorList>
    </citation>
    <scope>NUCLEOTIDE SEQUENCE [LARGE SCALE GENOMIC DNA]</scope>
    <source>
        <strain evidence="1 2">P19-061405</strain>
    </source>
</reference>
<gene>
    <name evidence="1" type="ORF">ENUP19_0276G0020</name>
</gene>
<proteinExistence type="predicted"/>
<comment type="caution">
    <text evidence="1">The sequence shown here is derived from an EMBL/GenBank/DDBJ whole genome shotgun (WGS) entry which is preliminary data.</text>
</comment>
<sequence>MEHHMTLNCKPYVPTSRLLYGDKKDLISLFPSLSEIEIERSKRKLCLTKKQADVQFCIEELEIVHEDSMSPINSSSPRVTRELENNWIELVKL</sequence>
<dbReference type="Proteomes" id="UP001628156">
    <property type="component" value="Unassembled WGS sequence"/>
</dbReference>
<organism evidence="1 2">
    <name type="scientific">Entamoeba nuttalli</name>
    <dbReference type="NCBI Taxonomy" id="412467"/>
    <lineage>
        <taxon>Eukaryota</taxon>
        <taxon>Amoebozoa</taxon>
        <taxon>Evosea</taxon>
        <taxon>Archamoebae</taxon>
        <taxon>Mastigamoebida</taxon>
        <taxon>Entamoebidae</taxon>
        <taxon>Entamoeba</taxon>
    </lineage>
</organism>